<name>A0ACB9NPV5_BAUVA</name>
<protein>
    <submittedName>
        <fullName evidence="1">Uncharacterized protein</fullName>
    </submittedName>
</protein>
<evidence type="ECO:0000313" key="1">
    <source>
        <dbReference type="EMBL" id="KAI4338021.1"/>
    </source>
</evidence>
<evidence type="ECO:0000313" key="2">
    <source>
        <dbReference type="Proteomes" id="UP000828941"/>
    </source>
</evidence>
<accession>A0ACB9NPV5</accession>
<sequence length="325" mass="35750">MIFVPAPSLLDSAFDLATLIFISALIVLSILSLCFIFHLRFESKSLTHLQNFNSLWTVRFLLVLFILLWGIAELFRLPIYRRRNLHSFLPSLGVIAQDNFCKAHVIVSLGFFEPAFLVTLLFFLNASISQKTPNDTWAISFVNVTCLPVALVQAILIFLNPLEDRLPGFSRLTSTSVVLSDATGNETVLCTFPLLNSIAFGVFGIAYAIWFVASCRKVLSLVINKGLRRRIYGLALTVLIALLLQIVSLVLTILWGPEEVAYAVFSLVAFLCPFACAAVGQGVLVIQPISDALDAGGSCCRWRPSISLSMKSETTEAEPEVASNV</sequence>
<keyword evidence="2" id="KW-1185">Reference proteome</keyword>
<organism evidence="1 2">
    <name type="scientific">Bauhinia variegata</name>
    <name type="common">Purple orchid tree</name>
    <name type="synonym">Phanera variegata</name>
    <dbReference type="NCBI Taxonomy" id="167791"/>
    <lineage>
        <taxon>Eukaryota</taxon>
        <taxon>Viridiplantae</taxon>
        <taxon>Streptophyta</taxon>
        <taxon>Embryophyta</taxon>
        <taxon>Tracheophyta</taxon>
        <taxon>Spermatophyta</taxon>
        <taxon>Magnoliopsida</taxon>
        <taxon>eudicotyledons</taxon>
        <taxon>Gunneridae</taxon>
        <taxon>Pentapetalae</taxon>
        <taxon>rosids</taxon>
        <taxon>fabids</taxon>
        <taxon>Fabales</taxon>
        <taxon>Fabaceae</taxon>
        <taxon>Cercidoideae</taxon>
        <taxon>Cercideae</taxon>
        <taxon>Bauhiniinae</taxon>
        <taxon>Bauhinia</taxon>
    </lineage>
</organism>
<dbReference type="EMBL" id="CM039431">
    <property type="protein sequence ID" value="KAI4338021.1"/>
    <property type="molecule type" value="Genomic_DNA"/>
</dbReference>
<proteinExistence type="predicted"/>
<gene>
    <name evidence="1" type="ORF">L6164_016376</name>
</gene>
<reference evidence="1 2" key="1">
    <citation type="journal article" date="2022" name="DNA Res.">
        <title>Chromosomal-level genome assembly of the orchid tree Bauhinia variegata (Leguminosae; Cercidoideae) supports the allotetraploid origin hypothesis of Bauhinia.</title>
        <authorList>
            <person name="Zhong Y."/>
            <person name="Chen Y."/>
            <person name="Zheng D."/>
            <person name="Pang J."/>
            <person name="Liu Y."/>
            <person name="Luo S."/>
            <person name="Meng S."/>
            <person name="Qian L."/>
            <person name="Wei D."/>
            <person name="Dai S."/>
            <person name="Zhou R."/>
        </authorList>
    </citation>
    <scope>NUCLEOTIDE SEQUENCE [LARGE SCALE GENOMIC DNA]</scope>
    <source>
        <strain evidence="1">BV-YZ2020</strain>
    </source>
</reference>
<comment type="caution">
    <text evidence="1">The sequence shown here is derived from an EMBL/GenBank/DDBJ whole genome shotgun (WGS) entry which is preliminary data.</text>
</comment>
<dbReference type="Proteomes" id="UP000828941">
    <property type="component" value="Chromosome 6"/>
</dbReference>